<feature type="transmembrane region" description="Helical" evidence="2">
    <location>
        <begin position="54"/>
        <end position="77"/>
    </location>
</feature>
<dbReference type="EMBL" id="MLQL01000004">
    <property type="protein sequence ID" value="OQE29057.1"/>
    <property type="molecule type" value="Genomic_DNA"/>
</dbReference>
<evidence type="ECO:0000256" key="2">
    <source>
        <dbReference type="SAM" id="Phobius"/>
    </source>
</evidence>
<feature type="transmembrane region" description="Helical" evidence="2">
    <location>
        <begin position="116"/>
        <end position="136"/>
    </location>
</feature>
<proteinExistence type="predicted"/>
<name>A0A1V6TRR3_9EURO</name>
<gene>
    <name evidence="3" type="ORF">PENFLA_c004G06910</name>
</gene>
<keyword evidence="4" id="KW-1185">Reference proteome</keyword>
<dbReference type="OrthoDB" id="5381672at2759"/>
<feature type="transmembrane region" description="Helical" evidence="2">
    <location>
        <begin position="638"/>
        <end position="663"/>
    </location>
</feature>
<evidence type="ECO:0000313" key="4">
    <source>
        <dbReference type="Proteomes" id="UP000191342"/>
    </source>
</evidence>
<dbReference type="AlphaFoldDB" id="A0A1V6TRR3"/>
<keyword evidence="2" id="KW-0812">Transmembrane</keyword>
<feature type="transmembrane region" description="Helical" evidence="2">
    <location>
        <begin position="180"/>
        <end position="197"/>
    </location>
</feature>
<evidence type="ECO:0000256" key="1">
    <source>
        <dbReference type="SAM" id="MobiDB-lite"/>
    </source>
</evidence>
<reference evidence="4" key="1">
    <citation type="journal article" date="2017" name="Nat. Microbiol.">
        <title>Global analysis of biosynthetic gene clusters reveals vast potential of secondary metabolite production in Penicillium species.</title>
        <authorList>
            <person name="Nielsen J.C."/>
            <person name="Grijseels S."/>
            <person name="Prigent S."/>
            <person name="Ji B."/>
            <person name="Dainat J."/>
            <person name="Nielsen K.F."/>
            <person name="Frisvad J.C."/>
            <person name="Workman M."/>
            <person name="Nielsen J."/>
        </authorList>
    </citation>
    <scope>NUCLEOTIDE SEQUENCE [LARGE SCALE GENOMIC DNA]</scope>
    <source>
        <strain evidence="4">IBT 14082</strain>
    </source>
</reference>
<keyword evidence="2" id="KW-1133">Transmembrane helix</keyword>
<protein>
    <submittedName>
        <fullName evidence="3">Uncharacterized protein</fullName>
    </submittedName>
</protein>
<sequence>MASTEHRTNPEGQKSCLDKPGDTLEQASTRANTAEHGLNPPPQPTISLRYRKRAIYLLLFYVPLLVIPWILTCVLAGSPAPNGGSGQRYFPQSGLSAHGVYSMLSWVAAVRTLNSIASVVTVPVTSALLAQGAVVYTQKRKINQKLSLRQTFVLADRRWSDATVLVEAARKAGKGIGSRFLWLAMALMVLSAAQHPIQQLLVSWQSVPVMTCLDDPVPSCRSTAPIVLGYDPEPADLATIRQNRVVQEVMSSLGTLNELDFETHLWPDPSYMTNELDLAVDPKYRQTLYYWTEPRSDSFADATDKPANFFVTALQNGTLTGVLREHAIRLNSSAVCEKIPRARFPSTCHGKRPFQTSFSSSRLDIRVCAPGEYGVSPWTLSRNRQDISEDLFLDVIDRREIGSSIASFTLHCTTSTTRGYFELANYMNSQIYGPLLEKWSDAETMTQNFNDELSLSAGIGGGPPTEQDETKGYHSYHLNLWTREPADPYGTGMLNMSGPLMTSAIALFGNESFFEVAANSSNQTFPPAVQQICQQGRLPFSNLAFTIFGNFQSDCSKIATDRSFSSGFSDPEAKLAGLIGDWFSSFNNTNSAEMALLASMYVSNRVMLTRTVTASFSFSVRKIWFGAGMLVPLPLKTLAGTVVVSILIFLQLLGLAALTYYIYHLPTWTHALDAVAVAQLSIGLKGSVVRELGQGYEISENKLNKIDGLVGLDEDRAKVALGSPGVVTRGHAMKPKKGNGE</sequence>
<dbReference type="Proteomes" id="UP000191342">
    <property type="component" value="Unassembled WGS sequence"/>
</dbReference>
<accession>A0A1V6TRR3</accession>
<organism evidence="3 4">
    <name type="scientific">Penicillium flavigenum</name>
    <dbReference type="NCBI Taxonomy" id="254877"/>
    <lineage>
        <taxon>Eukaryota</taxon>
        <taxon>Fungi</taxon>
        <taxon>Dikarya</taxon>
        <taxon>Ascomycota</taxon>
        <taxon>Pezizomycotina</taxon>
        <taxon>Eurotiomycetes</taxon>
        <taxon>Eurotiomycetidae</taxon>
        <taxon>Eurotiales</taxon>
        <taxon>Aspergillaceae</taxon>
        <taxon>Penicillium</taxon>
    </lineage>
</organism>
<evidence type="ECO:0000313" key="3">
    <source>
        <dbReference type="EMBL" id="OQE29057.1"/>
    </source>
</evidence>
<feature type="region of interest" description="Disordered" evidence="1">
    <location>
        <begin position="1"/>
        <end position="23"/>
    </location>
</feature>
<comment type="caution">
    <text evidence="3">The sequence shown here is derived from an EMBL/GenBank/DDBJ whole genome shotgun (WGS) entry which is preliminary data.</text>
</comment>
<keyword evidence="2" id="KW-0472">Membrane</keyword>